<dbReference type="Gene3D" id="1.10.3370.10">
    <property type="entry name" value="SecY subunit domain"/>
    <property type="match status" value="1"/>
</dbReference>
<protein>
    <recommendedName>
        <fullName evidence="7">Aminotransferase class I/classII large domain-containing protein</fullName>
    </recommendedName>
</protein>
<dbReference type="GO" id="GO:0016020">
    <property type="term" value="C:membrane"/>
    <property type="evidence" value="ECO:0007669"/>
    <property type="project" value="InterPro"/>
</dbReference>
<dbReference type="Proteomes" id="UP000077684">
    <property type="component" value="Unassembled WGS sequence"/>
</dbReference>
<reference evidence="8" key="1">
    <citation type="submission" date="2016-04" db="EMBL/GenBank/DDBJ databases">
        <authorList>
            <person name="Nguyen H.D."/>
            <person name="Samba Siva P."/>
            <person name="Cullis J."/>
            <person name="Levesque C.A."/>
            <person name="Hambleton S."/>
        </authorList>
    </citation>
    <scope>NUCLEOTIDE SEQUENCE</scope>
    <source>
        <strain evidence="8">DAOMC 236426</strain>
    </source>
</reference>
<evidence type="ECO:0000256" key="2">
    <source>
        <dbReference type="ARBA" id="ARBA00011738"/>
    </source>
</evidence>
<dbReference type="GO" id="GO:0004069">
    <property type="term" value="F:L-aspartate:2-oxoglutarate aminotransferase activity"/>
    <property type="evidence" value="ECO:0007669"/>
    <property type="project" value="UniProtKB-EC"/>
</dbReference>
<evidence type="ECO:0000313" key="8">
    <source>
        <dbReference type="EMBL" id="KAE8238147.1"/>
    </source>
</evidence>
<accession>A0A8X7SSN3</accession>
<dbReference type="InterPro" id="IPR015424">
    <property type="entry name" value="PyrdxlP-dep_Trfase"/>
</dbReference>
<evidence type="ECO:0000256" key="4">
    <source>
        <dbReference type="ARBA" id="ARBA00022679"/>
    </source>
</evidence>
<feature type="domain" description="Aminotransferase class I/classII large" evidence="7">
    <location>
        <begin position="79"/>
        <end position="191"/>
    </location>
</feature>
<dbReference type="Pfam" id="PF00155">
    <property type="entry name" value="Aminotran_1_2"/>
    <property type="match status" value="1"/>
</dbReference>
<feature type="region of interest" description="Disordered" evidence="6">
    <location>
        <begin position="249"/>
        <end position="273"/>
    </location>
</feature>
<reference evidence="8" key="2">
    <citation type="journal article" date="2019" name="IMA Fungus">
        <title>Genome sequencing and comparison of five Tilletia species to identify candidate genes for the detection of regulated species infecting wheat.</title>
        <authorList>
            <person name="Nguyen H.D.T."/>
            <person name="Sultana T."/>
            <person name="Kesanakurti P."/>
            <person name="Hambleton S."/>
        </authorList>
    </citation>
    <scope>NUCLEOTIDE SEQUENCE</scope>
    <source>
        <strain evidence="8">DAOMC 236426</strain>
    </source>
</reference>
<dbReference type="PANTHER" id="PTHR11879:SF22">
    <property type="entry name" value="ASPARTATE AMINOTRANSFERASE, MITOCHONDRIAL"/>
    <property type="match status" value="1"/>
</dbReference>
<dbReference type="GO" id="GO:0015031">
    <property type="term" value="P:protein transport"/>
    <property type="evidence" value="ECO:0007669"/>
    <property type="project" value="InterPro"/>
</dbReference>
<keyword evidence="5" id="KW-0663">Pyridoxal phosphate</keyword>
<dbReference type="AlphaFoldDB" id="A0A8X7SSN3"/>
<keyword evidence="9" id="KW-1185">Reference proteome</keyword>
<dbReference type="EMBL" id="LWDE02002255">
    <property type="protein sequence ID" value="KAE8238147.1"/>
    <property type="molecule type" value="Genomic_DNA"/>
</dbReference>
<name>A0A8X7SSN3_9BASI</name>
<dbReference type="Gene3D" id="3.40.640.10">
    <property type="entry name" value="Type I PLP-dependent aspartate aminotransferase-like (Major domain)"/>
    <property type="match status" value="1"/>
</dbReference>
<proteinExistence type="predicted"/>
<dbReference type="InterPro" id="IPR004839">
    <property type="entry name" value="Aminotransferase_I/II_large"/>
</dbReference>
<comment type="caution">
    <text evidence="8">The sequence shown here is derived from an EMBL/GenBank/DDBJ whole genome shotgun (WGS) entry which is preliminary data.</text>
</comment>
<keyword evidence="3" id="KW-0032">Aminotransferase</keyword>
<dbReference type="InterPro" id="IPR023201">
    <property type="entry name" value="SecY_dom_sf"/>
</dbReference>
<evidence type="ECO:0000256" key="1">
    <source>
        <dbReference type="ARBA" id="ARBA00001933"/>
    </source>
</evidence>
<comment type="subunit">
    <text evidence="2">Homodimer.</text>
</comment>
<evidence type="ECO:0000259" key="7">
    <source>
        <dbReference type="Pfam" id="PF00155"/>
    </source>
</evidence>
<evidence type="ECO:0000256" key="6">
    <source>
        <dbReference type="SAM" id="MobiDB-lite"/>
    </source>
</evidence>
<keyword evidence="4" id="KW-0808">Transferase</keyword>
<dbReference type="InterPro" id="IPR000796">
    <property type="entry name" value="Asp_trans"/>
</dbReference>
<gene>
    <name evidence="8" type="ORF">A4X06_0g8972</name>
</gene>
<dbReference type="GO" id="GO:0005739">
    <property type="term" value="C:mitochondrion"/>
    <property type="evidence" value="ECO:0007669"/>
    <property type="project" value="TreeGrafter"/>
</dbReference>
<dbReference type="SUPFAM" id="SSF103491">
    <property type="entry name" value="Preprotein translocase SecY subunit"/>
    <property type="match status" value="1"/>
</dbReference>
<dbReference type="PANTHER" id="PTHR11879">
    <property type="entry name" value="ASPARTATE AMINOTRANSFERASE"/>
    <property type="match status" value="1"/>
</dbReference>
<evidence type="ECO:0000256" key="3">
    <source>
        <dbReference type="ARBA" id="ARBA00022576"/>
    </source>
</evidence>
<sequence length="273" mass="29877">MQLLAGAQLVEVDFSVREDRALFGAAQNIVLAYGRESAPIKENRVAITQSISGIGALRIGGEFLARHFPGSKSIYLPNPTQEQWKEISKVVKEKGHFPFFDMAYQDFASGDVDRDAFALRHFIAEGHQVALSQSFAKNMSLYVIGNPVHTAIYIAFTLTACALFSKTWIEVSGSGPRGVAKHLEESGMVMAGHREQSMHKELKRVIPIGALSVCADFLGALGSGTGILLAVTIIYSYFEVSVRESSGMGIMPPQLPSPSPLRRDTSCWQRRSQ</sequence>
<organism evidence="8 9">
    <name type="scientific">Tilletia controversa</name>
    <name type="common">dwarf bunt fungus</name>
    <dbReference type="NCBI Taxonomy" id="13291"/>
    <lineage>
        <taxon>Eukaryota</taxon>
        <taxon>Fungi</taxon>
        <taxon>Dikarya</taxon>
        <taxon>Basidiomycota</taxon>
        <taxon>Ustilaginomycotina</taxon>
        <taxon>Exobasidiomycetes</taxon>
        <taxon>Tilletiales</taxon>
        <taxon>Tilletiaceae</taxon>
        <taxon>Tilletia</taxon>
    </lineage>
</organism>
<dbReference type="SUPFAM" id="SSF53383">
    <property type="entry name" value="PLP-dependent transferases"/>
    <property type="match status" value="1"/>
</dbReference>
<dbReference type="GO" id="GO:0006533">
    <property type="term" value="P:L-aspartate catabolic process"/>
    <property type="evidence" value="ECO:0007669"/>
    <property type="project" value="TreeGrafter"/>
</dbReference>
<evidence type="ECO:0000313" key="9">
    <source>
        <dbReference type="Proteomes" id="UP000077684"/>
    </source>
</evidence>
<comment type="cofactor">
    <cofactor evidence="1">
        <name>pyridoxal 5'-phosphate</name>
        <dbReference type="ChEBI" id="CHEBI:597326"/>
    </cofactor>
</comment>
<dbReference type="GO" id="GO:0030170">
    <property type="term" value="F:pyridoxal phosphate binding"/>
    <property type="evidence" value="ECO:0007669"/>
    <property type="project" value="InterPro"/>
</dbReference>
<evidence type="ECO:0000256" key="5">
    <source>
        <dbReference type="ARBA" id="ARBA00022898"/>
    </source>
</evidence>
<dbReference type="InterPro" id="IPR015421">
    <property type="entry name" value="PyrdxlP-dep_Trfase_major"/>
</dbReference>